<name>A0A8T0H0F5_CERPU</name>
<keyword evidence="3" id="KW-1185">Reference proteome</keyword>
<protein>
    <submittedName>
        <fullName evidence="2">Uncharacterized protein</fullName>
    </submittedName>
</protein>
<proteinExistence type="predicted"/>
<reference evidence="2" key="1">
    <citation type="submission" date="2020-06" db="EMBL/GenBank/DDBJ databases">
        <title>WGS assembly of Ceratodon purpureus strain R40.</title>
        <authorList>
            <person name="Carey S.B."/>
            <person name="Jenkins J."/>
            <person name="Shu S."/>
            <person name="Lovell J.T."/>
            <person name="Sreedasyam A."/>
            <person name="Maumus F."/>
            <person name="Tiley G.P."/>
            <person name="Fernandez-Pozo N."/>
            <person name="Barry K."/>
            <person name="Chen C."/>
            <person name="Wang M."/>
            <person name="Lipzen A."/>
            <person name="Daum C."/>
            <person name="Saski C.A."/>
            <person name="Payton A.C."/>
            <person name="Mcbreen J.C."/>
            <person name="Conrad R.E."/>
            <person name="Kollar L.M."/>
            <person name="Olsson S."/>
            <person name="Huttunen S."/>
            <person name="Landis J.B."/>
            <person name="Wickett N.J."/>
            <person name="Johnson M.G."/>
            <person name="Rensing S.A."/>
            <person name="Grimwood J."/>
            <person name="Schmutz J."/>
            <person name="Mcdaniel S.F."/>
        </authorList>
    </citation>
    <scope>NUCLEOTIDE SEQUENCE</scope>
    <source>
        <strain evidence="2">R40</strain>
    </source>
</reference>
<evidence type="ECO:0000313" key="3">
    <source>
        <dbReference type="Proteomes" id="UP000822688"/>
    </source>
</evidence>
<gene>
    <name evidence="2" type="ORF">KC19_8G186300</name>
</gene>
<sequence length="111" mass="12799">MTIQNMCYRHAFKSYLPKTLEKNMKKHVFGGILDLWQLIRVIGFRIVYRLLLGNSSSSCTVLLLLFTFGKRTGSGSWKFEEIGFGWRWFGALSIVAPLLPQFPVVAHKSFR</sequence>
<comment type="caution">
    <text evidence="2">The sequence shown here is derived from an EMBL/GenBank/DDBJ whole genome shotgun (WGS) entry which is preliminary data.</text>
</comment>
<accession>A0A8T0H0F5</accession>
<keyword evidence="1" id="KW-1133">Transmembrane helix</keyword>
<keyword evidence="1" id="KW-0812">Transmembrane</keyword>
<dbReference type="Proteomes" id="UP000822688">
    <property type="component" value="Chromosome 8"/>
</dbReference>
<dbReference type="AlphaFoldDB" id="A0A8T0H0F5"/>
<keyword evidence="1" id="KW-0472">Membrane</keyword>
<evidence type="ECO:0000313" key="2">
    <source>
        <dbReference type="EMBL" id="KAG0565386.1"/>
    </source>
</evidence>
<evidence type="ECO:0000256" key="1">
    <source>
        <dbReference type="SAM" id="Phobius"/>
    </source>
</evidence>
<feature type="transmembrane region" description="Helical" evidence="1">
    <location>
        <begin position="46"/>
        <end position="68"/>
    </location>
</feature>
<feature type="transmembrane region" description="Helical" evidence="1">
    <location>
        <begin position="88"/>
        <end position="106"/>
    </location>
</feature>
<dbReference type="EMBL" id="CM026429">
    <property type="protein sequence ID" value="KAG0565386.1"/>
    <property type="molecule type" value="Genomic_DNA"/>
</dbReference>
<organism evidence="2 3">
    <name type="scientific">Ceratodon purpureus</name>
    <name type="common">Fire moss</name>
    <name type="synonym">Dicranum purpureum</name>
    <dbReference type="NCBI Taxonomy" id="3225"/>
    <lineage>
        <taxon>Eukaryota</taxon>
        <taxon>Viridiplantae</taxon>
        <taxon>Streptophyta</taxon>
        <taxon>Embryophyta</taxon>
        <taxon>Bryophyta</taxon>
        <taxon>Bryophytina</taxon>
        <taxon>Bryopsida</taxon>
        <taxon>Dicranidae</taxon>
        <taxon>Pseudoditrichales</taxon>
        <taxon>Ditrichaceae</taxon>
        <taxon>Ceratodon</taxon>
    </lineage>
</organism>